<evidence type="ECO:0000256" key="3">
    <source>
        <dbReference type="SAM" id="Coils"/>
    </source>
</evidence>
<feature type="compositionally biased region" description="Polar residues" evidence="4">
    <location>
        <begin position="375"/>
        <end position="388"/>
    </location>
</feature>
<dbReference type="GO" id="GO:0051666">
    <property type="term" value="P:actin cortical patch localization"/>
    <property type="evidence" value="ECO:0007669"/>
    <property type="project" value="InterPro"/>
</dbReference>
<dbReference type="CDD" id="cd07599">
    <property type="entry name" value="BAR_Rvs167p"/>
    <property type="match status" value="1"/>
</dbReference>
<feature type="compositionally biased region" description="Polar residues" evidence="4">
    <location>
        <begin position="343"/>
        <end position="354"/>
    </location>
</feature>
<proteinExistence type="predicted"/>
<keyword evidence="3" id="KW-0175">Coiled coil</keyword>
<evidence type="ECO:0000313" key="7">
    <source>
        <dbReference type="EMBL" id="KAF1970740.1"/>
    </source>
</evidence>
<dbReference type="PRINTS" id="PR00452">
    <property type="entry name" value="SH3DOMAIN"/>
</dbReference>
<dbReference type="InterPro" id="IPR036028">
    <property type="entry name" value="SH3-like_dom_sf"/>
</dbReference>
<dbReference type="PANTHER" id="PTHR47174">
    <property type="entry name" value="BRIDGING INTEGRATOR 3"/>
    <property type="match status" value="1"/>
</dbReference>
<dbReference type="GO" id="GO:0006897">
    <property type="term" value="P:endocytosis"/>
    <property type="evidence" value="ECO:0007669"/>
    <property type="project" value="InterPro"/>
</dbReference>
<gene>
    <name evidence="7" type="ORF">BU23DRAFT_510948</name>
</gene>
<dbReference type="InterPro" id="IPR004148">
    <property type="entry name" value="BAR_dom"/>
</dbReference>
<dbReference type="PROSITE" id="PS51021">
    <property type="entry name" value="BAR"/>
    <property type="match status" value="1"/>
</dbReference>
<dbReference type="Pfam" id="PF14604">
    <property type="entry name" value="SH3_9"/>
    <property type="match status" value="1"/>
</dbReference>
<evidence type="ECO:0000256" key="1">
    <source>
        <dbReference type="ARBA" id="ARBA00022443"/>
    </source>
</evidence>
<evidence type="ECO:0000313" key="8">
    <source>
        <dbReference type="Proteomes" id="UP000800036"/>
    </source>
</evidence>
<dbReference type="Gene3D" id="1.20.1270.60">
    <property type="entry name" value="Arfaptin homology (AH) domain/BAR domain"/>
    <property type="match status" value="1"/>
</dbReference>
<organism evidence="7 8">
    <name type="scientific">Bimuria novae-zelandiae CBS 107.79</name>
    <dbReference type="NCBI Taxonomy" id="1447943"/>
    <lineage>
        <taxon>Eukaryota</taxon>
        <taxon>Fungi</taxon>
        <taxon>Dikarya</taxon>
        <taxon>Ascomycota</taxon>
        <taxon>Pezizomycotina</taxon>
        <taxon>Dothideomycetes</taxon>
        <taxon>Pleosporomycetidae</taxon>
        <taxon>Pleosporales</taxon>
        <taxon>Massarineae</taxon>
        <taxon>Didymosphaeriaceae</taxon>
        <taxon>Bimuria</taxon>
    </lineage>
</organism>
<keyword evidence="1 2" id="KW-0728">SH3 domain</keyword>
<dbReference type="AlphaFoldDB" id="A0A6A5V235"/>
<keyword evidence="8" id="KW-1185">Reference proteome</keyword>
<dbReference type="PRINTS" id="PR01887">
    <property type="entry name" value="SPECTRNALPHA"/>
</dbReference>
<evidence type="ECO:0000256" key="4">
    <source>
        <dbReference type="SAM" id="MobiDB-lite"/>
    </source>
</evidence>
<dbReference type="InterPro" id="IPR001452">
    <property type="entry name" value="SH3_domain"/>
</dbReference>
<dbReference type="GO" id="GO:0030479">
    <property type="term" value="C:actin cortical patch"/>
    <property type="evidence" value="ECO:0007669"/>
    <property type="project" value="TreeGrafter"/>
</dbReference>
<dbReference type="GO" id="GO:0008289">
    <property type="term" value="F:lipid binding"/>
    <property type="evidence" value="ECO:0007669"/>
    <property type="project" value="TreeGrafter"/>
</dbReference>
<name>A0A6A5V235_9PLEO</name>
<feature type="domain" description="SH3" evidence="5">
    <location>
        <begin position="443"/>
        <end position="500"/>
    </location>
</feature>
<dbReference type="SUPFAM" id="SSF50044">
    <property type="entry name" value="SH3-domain"/>
    <property type="match status" value="1"/>
</dbReference>
<dbReference type="EMBL" id="ML976698">
    <property type="protein sequence ID" value="KAF1970740.1"/>
    <property type="molecule type" value="Genomic_DNA"/>
</dbReference>
<dbReference type="InterPro" id="IPR046982">
    <property type="entry name" value="BIN3/RVS161-like"/>
</dbReference>
<sequence length="500" mass="56400">MQRMQRKFGRLPFMARTPNEADIEAMLRDFNDSDQMLKNIEEASAQWRDAWTNILNHQLACAEGLHSIYKPVAGEFTKFEHVDTPAETMERAVKLEEAFSELKTDMMEEIKDIDKKLILPAKLARDALKPMKKAISKREDKKVDYERYKSRAESLQKKKTRSDRENTALAKHEADLERAVHEYNYADEGLRTQLPKLNAATFSLLPHLLANQIILQNNLIGNLYTVLHQYSHEQGYPDPPPEPEEVIPLWDASFTPMRKEMEENFELLRTGKARAQPMRLPDKGDTITGIGIRNRVLPGRRASSNETVTTIRSRSPRPERHNLPPATEEEDDGPPPPKLNLASKPSINSLSTSKPRIRGSSPGLIPTPTFDQYGRRTSSYSDASSNHTNGHDDYFGNSNGNGRPRIPSSGSTFTGAGGYPSPQSIAAKKKPPPPPPPKKVGSFHGEYVTAMYDFESQNDGDLSFREGDKIRVIKKTNSSQDWWEGELRGCRGSFPANYVK</sequence>
<dbReference type="SMART" id="SM00326">
    <property type="entry name" value="SH3"/>
    <property type="match status" value="1"/>
</dbReference>
<protein>
    <recommendedName>
        <fullName evidence="9">SH3 domain signaling protein</fullName>
    </recommendedName>
</protein>
<evidence type="ECO:0000259" key="6">
    <source>
        <dbReference type="PROSITE" id="PS51021"/>
    </source>
</evidence>
<feature type="domain" description="BAR" evidence="6">
    <location>
        <begin position="8"/>
        <end position="240"/>
    </location>
</feature>
<dbReference type="GO" id="GO:0043332">
    <property type="term" value="C:mating projection tip"/>
    <property type="evidence" value="ECO:0007669"/>
    <property type="project" value="TreeGrafter"/>
</dbReference>
<dbReference type="OrthoDB" id="10255128at2759"/>
<dbReference type="FunFam" id="2.30.30.40:FF:000100">
    <property type="entry name" value="SH3 domain-containing YSC84-like protein 1"/>
    <property type="match status" value="1"/>
</dbReference>
<dbReference type="Pfam" id="PF03114">
    <property type="entry name" value="BAR"/>
    <property type="match status" value="1"/>
</dbReference>
<dbReference type="GO" id="GO:0097320">
    <property type="term" value="P:plasma membrane tubulation"/>
    <property type="evidence" value="ECO:0007669"/>
    <property type="project" value="TreeGrafter"/>
</dbReference>
<accession>A0A6A5V235</accession>
<dbReference type="Proteomes" id="UP000800036">
    <property type="component" value="Unassembled WGS sequence"/>
</dbReference>
<reference evidence="7" key="1">
    <citation type="journal article" date="2020" name="Stud. Mycol.">
        <title>101 Dothideomycetes genomes: a test case for predicting lifestyles and emergence of pathogens.</title>
        <authorList>
            <person name="Haridas S."/>
            <person name="Albert R."/>
            <person name="Binder M."/>
            <person name="Bloem J."/>
            <person name="Labutti K."/>
            <person name="Salamov A."/>
            <person name="Andreopoulos B."/>
            <person name="Baker S."/>
            <person name="Barry K."/>
            <person name="Bills G."/>
            <person name="Bluhm B."/>
            <person name="Cannon C."/>
            <person name="Castanera R."/>
            <person name="Culley D."/>
            <person name="Daum C."/>
            <person name="Ezra D."/>
            <person name="Gonzalez J."/>
            <person name="Henrissat B."/>
            <person name="Kuo A."/>
            <person name="Liang C."/>
            <person name="Lipzen A."/>
            <person name="Lutzoni F."/>
            <person name="Magnuson J."/>
            <person name="Mondo S."/>
            <person name="Nolan M."/>
            <person name="Ohm R."/>
            <person name="Pangilinan J."/>
            <person name="Park H.-J."/>
            <person name="Ramirez L."/>
            <person name="Alfaro M."/>
            <person name="Sun H."/>
            <person name="Tritt A."/>
            <person name="Yoshinaga Y."/>
            <person name="Zwiers L.-H."/>
            <person name="Turgeon B."/>
            <person name="Goodwin S."/>
            <person name="Spatafora J."/>
            <person name="Crous P."/>
            <person name="Grigoriev I."/>
        </authorList>
    </citation>
    <scope>NUCLEOTIDE SEQUENCE</scope>
    <source>
        <strain evidence="7">CBS 107.79</strain>
    </source>
</reference>
<evidence type="ECO:0000256" key="2">
    <source>
        <dbReference type="PROSITE-ProRule" id="PRU00192"/>
    </source>
</evidence>
<feature type="coiled-coil region" evidence="3">
    <location>
        <begin position="138"/>
        <end position="165"/>
    </location>
</feature>
<dbReference type="PROSITE" id="PS50002">
    <property type="entry name" value="SH3"/>
    <property type="match status" value="1"/>
</dbReference>
<dbReference type="SUPFAM" id="SSF103657">
    <property type="entry name" value="BAR/IMD domain-like"/>
    <property type="match status" value="1"/>
</dbReference>
<evidence type="ECO:0008006" key="9">
    <source>
        <dbReference type="Google" id="ProtNLM"/>
    </source>
</evidence>
<feature type="region of interest" description="Disordered" evidence="4">
    <location>
        <begin position="277"/>
        <end position="444"/>
    </location>
</feature>
<dbReference type="Gene3D" id="2.30.30.40">
    <property type="entry name" value="SH3 Domains"/>
    <property type="match status" value="1"/>
</dbReference>
<feature type="compositionally biased region" description="Polar residues" evidence="4">
    <location>
        <begin position="302"/>
        <end position="313"/>
    </location>
</feature>
<dbReference type="GO" id="GO:1990528">
    <property type="term" value="C:Rvs161p-Rvs167p complex"/>
    <property type="evidence" value="ECO:0007669"/>
    <property type="project" value="TreeGrafter"/>
</dbReference>
<dbReference type="GO" id="GO:0031097">
    <property type="term" value="C:medial cortex"/>
    <property type="evidence" value="ECO:0007669"/>
    <property type="project" value="TreeGrafter"/>
</dbReference>
<dbReference type="InterPro" id="IPR027267">
    <property type="entry name" value="AH/BAR_dom_sf"/>
</dbReference>
<dbReference type="PANTHER" id="PTHR47174:SF2">
    <property type="entry name" value="SH3 DOMAIN SIGNALLING PROTEIN (AFU_ORTHOLOGUE AFUA_5G07670)"/>
    <property type="match status" value="1"/>
</dbReference>
<evidence type="ECO:0000259" key="5">
    <source>
        <dbReference type="PROSITE" id="PS50002"/>
    </source>
</evidence>